<sequence>MHIRSADTTIQKKRPLSPHLQVWRWHATMATSILHRASGSANYIGAGLMTLFLVCLAGGPESYQTIAPLFQGGLGIAVKVVLFLLAWSYGYHWLNGLRHLMWDAGLGFGPKTSNRNSWIIMIASPLPAVLIFALALGAN</sequence>
<dbReference type="PROSITE" id="PS01001">
    <property type="entry name" value="SDH_CYT_2"/>
    <property type="match status" value="1"/>
</dbReference>
<evidence type="ECO:0000256" key="1">
    <source>
        <dbReference type="ARBA" id="ARBA00004050"/>
    </source>
</evidence>
<feature type="transmembrane region" description="Helical" evidence="13">
    <location>
        <begin position="41"/>
        <end position="59"/>
    </location>
</feature>
<comment type="function">
    <text evidence="1">Membrane-anchoring subunit of succinate dehydrogenase (SDH).</text>
</comment>
<dbReference type="Gene3D" id="1.20.1300.10">
    <property type="entry name" value="Fumarate reductase/succinate dehydrogenase, transmembrane subunit"/>
    <property type="match status" value="1"/>
</dbReference>
<dbReference type="InterPro" id="IPR000701">
    <property type="entry name" value="SuccDH_FuR_B_TM-su"/>
</dbReference>
<feature type="transmembrane region" description="Helical" evidence="13">
    <location>
        <begin position="118"/>
        <end position="138"/>
    </location>
</feature>
<accession>A0A4S2H125</accession>
<keyword evidence="7 12" id="KW-0479">Metal-binding</keyword>
<dbReference type="PANTHER" id="PTHR10978">
    <property type="entry name" value="SUCCINATE DEHYDROGENASE CYTOCHROME B560 SUBUNIT"/>
    <property type="match status" value="1"/>
</dbReference>
<name>A0A4S2H125_9PROT</name>
<keyword evidence="8 13" id="KW-1133">Transmembrane helix</keyword>
<evidence type="ECO:0000256" key="2">
    <source>
        <dbReference type="ARBA" id="ARBA00004141"/>
    </source>
</evidence>
<keyword evidence="6 13" id="KW-0812">Transmembrane</keyword>
<feature type="transmembrane region" description="Helical" evidence="13">
    <location>
        <begin position="66"/>
        <end position="89"/>
    </location>
</feature>
<dbReference type="InterPro" id="IPR034804">
    <property type="entry name" value="SQR/QFR_C/D"/>
</dbReference>
<dbReference type="GO" id="GO:0046872">
    <property type="term" value="F:metal ion binding"/>
    <property type="evidence" value="ECO:0007669"/>
    <property type="project" value="UniProtKB-KW"/>
</dbReference>
<comment type="similarity">
    <text evidence="3">Belongs to the cytochrome b560 family.</text>
</comment>
<dbReference type="NCBIfam" id="TIGR02970">
    <property type="entry name" value="succ_dehyd_cytB"/>
    <property type="match status" value="1"/>
</dbReference>
<evidence type="ECO:0000256" key="11">
    <source>
        <dbReference type="ARBA" id="ARBA00025912"/>
    </source>
</evidence>
<evidence type="ECO:0000256" key="8">
    <source>
        <dbReference type="ARBA" id="ARBA00022989"/>
    </source>
</evidence>
<keyword evidence="9 12" id="KW-0408">Iron</keyword>
<evidence type="ECO:0000256" key="4">
    <source>
        <dbReference type="ARBA" id="ARBA00020076"/>
    </source>
</evidence>
<dbReference type="RefSeq" id="WP_135995642.1">
    <property type="nucleotide sequence ID" value="NZ_CP071057.1"/>
</dbReference>
<comment type="subunit">
    <text evidence="11">Part of an enzyme complex containing four subunits: a flavoprotein, an iron-sulfur protein, plus two membrane-anchoring proteins, SdhC and SdhD. The complex can form homotrimers.</text>
</comment>
<dbReference type="EMBL" id="SRXW01000002">
    <property type="protein sequence ID" value="TGY89103.1"/>
    <property type="molecule type" value="Genomic_DNA"/>
</dbReference>
<keyword evidence="15" id="KW-1185">Reference proteome</keyword>
<gene>
    <name evidence="14" type="primary">sdhC</name>
    <name evidence="14" type="ORF">E5163_08215</name>
</gene>
<protein>
    <recommendedName>
        <fullName evidence="4">Succinate dehydrogenase cytochrome b556 subunit</fullName>
    </recommendedName>
</protein>
<reference evidence="14 15" key="1">
    <citation type="journal article" date="2017" name="Int. J. Syst. Evol. Microbiol.">
        <title>Marinicauda algicola sp. nov., isolated from a marine red alga Rhodosorus marinus.</title>
        <authorList>
            <person name="Jeong S.E."/>
            <person name="Jeon S.H."/>
            <person name="Chun B.H."/>
            <person name="Kim D.W."/>
            <person name="Jeon C.O."/>
        </authorList>
    </citation>
    <scope>NUCLEOTIDE SEQUENCE [LARGE SCALE GENOMIC DNA]</scope>
    <source>
        <strain evidence="14 15">JCM 31718</strain>
    </source>
</reference>
<dbReference type="AlphaFoldDB" id="A0A4S2H125"/>
<keyword evidence="10 13" id="KW-0472">Membrane</keyword>
<dbReference type="OrthoDB" id="9799441at2"/>
<evidence type="ECO:0000256" key="10">
    <source>
        <dbReference type="ARBA" id="ARBA00023136"/>
    </source>
</evidence>
<dbReference type="InterPro" id="IPR018495">
    <property type="entry name" value="Succ_DH_cyt_bsu_CS"/>
</dbReference>
<evidence type="ECO:0000256" key="6">
    <source>
        <dbReference type="ARBA" id="ARBA00022692"/>
    </source>
</evidence>
<evidence type="ECO:0000256" key="5">
    <source>
        <dbReference type="ARBA" id="ARBA00022617"/>
    </source>
</evidence>
<dbReference type="GO" id="GO:0009055">
    <property type="term" value="F:electron transfer activity"/>
    <property type="evidence" value="ECO:0007669"/>
    <property type="project" value="InterPro"/>
</dbReference>
<organism evidence="14 15">
    <name type="scientific">Marinicauda algicola</name>
    <dbReference type="NCBI Taxonomy" id="2029849"/>
    <lineage>
        <taxon>Bacteria</taxon>
        <taxon>Pseudomonadati</taxon>
        <taxon>Pseudomonadota</taxon>
        <taxon>Alphaproteobacteria</taxon>
        <taxon>Maricaulales</taxon>
        <taxon>Maricaulaceae</taxon>
        <taxon>Marinicauda</taxon>
    </lineage>
</organism>
<feature type="binding site" description="axial binding residue" evidence="12">
    <location>
        <position position="92"/>
    </location>
    <ligand>
        <name>heme</name>
        <dbReference type="ChEBI" id="CHEBI:30413"/>
        <note>ligand shared with second transmembrane subunit</note>
    </ligand>
    <ligandPart>
        <name>Fe</name>
        <dbReference type="ChEBI" id="CHEBI:18248"/>
    </ligandPart>
</feature>
<comment type="cofactor">
    <cofactor evidence="12">
        <name>heme</name>
        <dbReference type="ChEBI" id="CHEBI:30413"/>
    </cofactor>
    <text evidence="12">The heme is bound between the two transmembrane subunits.</text>
</comment>
<evidence type="ECO:0000256" key="12">
    <source>
        <dbReference type="PIRSR" id="PIRSR000178-1"/>
    </source>
</evidence>
<proteinExistence type="inferred from homology"/>
<dbReference type="GO" id="GO:0016020">
    <property type="term" value="C:membrane"/>
    <property type="evidence" value="ECO:0007669"/>
    <property type="project" value="UniProtKB-SubCell"/>
</dbReference>
<evidence type="ECO:0000313" key="14">
    <source>
        <dbReference type="EMBL" id="TGY89103.1"/>
    </source>
</evidence>
<comment type="subcellular location">
    <subcellularLocation>
        <location evidence="2">Membrane</location>
        <topology evidence="2">Multi-pass membrane protein</topology>
    </subcellularLocation>
</comment>
<dbReference type="InterPro" id="IPR014314">
    <property type="entry name" value="Succ_DH_cytb556"/>
</dbReference>
<evidence type="ECO:0000256" key="13">
    <source>
        <dbReference type="SAM" id="Phobius"/>
    </source>
</evidence>
<dbReference type="Proteomes" id="UP000308054">
    <property type="component" value="Unassembled WGS sequence"/>
</dbReference>
<dbReference type="PANTHER" id="PTHR10978:SF5">
    <property type="entry name" value="SUCCINATE DEHYDROGENASE CYTOCHROME B560 SUBUNIT, MITOCHONDRIAL"/>
    <property type="match status" value="1"/>
</dbReference>
<dbReference type="PIRSF" id="PIRSF000178">
    <property type="entry name" value="SDH_cyt_b560"/>
    <property type="match status" value="1"/>
</dbReference>
<dbReference type="CDD" id="cd03499">
    <property type="entry name" value="SQR_TypeC_SdhC"/>
    <property type="match status" value="1"/>
</dbReference>
<dbReference type="SUPFAM" id="SSF81343">
    <property type="entry name" value="Fumarate reductase respiratory complex transmembrane subunits"/>
    <property type="match status" value="1"/>
</dbReference>
<evidence type="ECO:0000313" key="15">
    <source>
        <dbReference type="Proteomes" id="UP000308054"/>
    </source>
</evidence>
<comment type="caution">
    <text evidence="14">The sequence shown here is derived from an EMBL/GenBank/DDBJ whole genome shotgun (WGS) entry which is preliminary data.</text>
</comment>
<evidence type="ECO:0000256" key="7">
    <source>
        <dbReference type="ARBA" id="ARBA00022723"/>
    </source>
</evidence>
<dbReference type="GO" id="GO:0006099">
    <property type="term" value="P:tricarboxylic acid cycle"/>
    <property type="evidence" value="ECO:0007669"/>
    <property type="project" value="InterPro"/>
</dbReference>
<evidence type="ECO:0000256" key="3">
    <source>
        <dbReference type="ARBA" id="ARBA00007244"/>
    </source>
</evidence>
<evidence type="ECO:0000256" key="9">
    <source>
        <dbReference type="ARBA" id="ARBA00023004"/>
    </source>
</evidence>
<dbReference type="Pfam" id="PF01127">
    <property type="entry name" value="Sdh_cyt"/>
    <property type="match status" value="1"/>
</dbReference>
<keyword evidence="5 12" id="KW-0349">Heme</keyword>